<dbReference type="Proteomes" id="UP000309997">
    <property type="component" value="Unassembled WGS sequence"/>
</dbReference>
<sequence>MGCYQSKRSKQTPGDDELAVLVSEMPFECIINKMIHANSWLKLPLLTSKIYFNGYSSYFSTSIAPALSLDQ</sequence>
<evidence type="ECO:0000313" key="1">
    <source>
        <dbReference type="EMBL" id="KAL3570558.1"/>
    </source>
</evidence>
<protein>
    <submittedName>
        <fullName evidence="1">Uncharacterized protein</fullName>
    </submittedName>
</protein>
<gene>
    <name evidence="1" type="ORF">D5086_027807</name>
</gene>
<name>A0ACC4AXN9_POPAL</name>
<evidence type="ECO:0000313" key="2">
    <source>
        <dbReference type="Proteomes" id="UP000309997"/>
    </source>
</evidence>
<dbReference type="EMBL" id="RCHU02000015">
    <property type="protein sequence ID" value="KAL3570558.1"/>
    <property type="molecule type" value="Genomic_DNA"/>
</dbReference>
<organism evidence="1 2">
    <name type="scientific">Populus alba</name>
    <name type="common">White poplar</name>
    <dbReference type="NCBI Taxonomy" id="43335"/>
    <lineage>
        <taxon>Eukaryota</taxon>
        <taxon>Viridiplantae</taxon>
        <taxon>Streptophyta</taxon>
        <taxon>Embryophyta</taxon>
        <taxon>Tracheophyta</taxon>
        <taxon>Spermatophyta</taxon>
        <taxon>Magnoliopsida</taxon>
        <taxon>eudicotyledons</taxon>
        <taxon>Gunneridae</taxon>
        <taxon>Pentapetalae</taxon>
        <taxon>rosids</taxon>
        <taxon>fabids</taxon>
        <taxon>Malpighiales</taxon>
        <taxon>Salicaceae</taxon>
        <taxon>Saliceae</taxon>
        <taxon>Populus</taxon>
    </lineage>
</organism>
<keyword evidence="2" id="KW-1185">Reference proteome</keyword>
<reference evidence="1 2" key="1">
    <citation type="journal article" date="2024" name="Plant Biotechnol. J.">
        <title>Genome and CRISPR/Cas9 system of a widespread forest tree (Populus alba) in the world.</title>
        <authorList>
            <person name="Liu Y.J."/>
            <person name="Jiang P.F."/>
            <person name="Han X.M."/>
            <person name="Li X.Y."/>
            <person name="Wang H.M."/>
            <person name="Wang Y.J."/>
            <person name="Wang X.X."/>
            <person name="Zeng Q.Y."/>
        </authorList>
    </citation>
    <scope>NUCLEOTIDE SEQUENCE [LARGE SCALE GENOMIC DNA]</scope>
    <source>
        <strain evidence="2">cv. PAL-ZL1</strain>
    </source>
</reference>
<proteinExistence type="predicted"/>
<comment type="caution">
    <text evidence="1">The sequence shown here is derived from an EMBL/GenBank/DDBJ whole genome shotgun (WGS) entry which is preliminary data.</text>
</comment>
<accession>A0ACC4AXN9</accession>